<feature type="signal peptide" evidence="2">
    <location>
        <begin position="1"/>
        <end position="27"/>
    </location>
</feature>
<feature type="compositionally biased region" description="Basic and acidic residues" evidence="1">
    <location>
        <begin position="64"/>
        <end position="75"/>
    </location>
</feature>
<feature type="chain" id="PRO_5047163766" description="Secreted protein" evidence="2">
    <location>
        <begin position="28"/>
        <end position="90"/>
    </location>
</feature>
<sequence length="90" mass="9056">MRMITRTVAAGAIALPLTLGAAGIASADTVEEHEGVAYQQVSATAGPDGASYSATAAAAEEGTYADHSDDGTYADHDDDDDGGLLDILDL</sequence>
<organism evidence="3 4">
    <name type="scientific">Amycolatopsis tucumanensis</name>
    <dbReference type="NCBI Taxonomy" id="401106"/>
    <lineage>
        <taxon>Bacteria</taxon>
        <taxon>Bacillati</taxon>
        <taxon>Actinomycetota</taxon>
        <taxon>Actinomycetes</taxon>
        <taxon>Pseudonocardiales</taxon>
        <taxon>Pseudonocardiaceae</taxon>
        <taxon>Amycolatopsis</taxon>
    </lineage>
</organism>
<name>A0ABP7IWT9_9PSEU</name>
<dbReference type="EMBL" id="BAABCM010000008">
    <property type="protein sequence ID" value="GAA3828231.1"/>
    <property type="molecule type" value="Genomic_DNA"/>
</dbReference>
<accession>A0ABP7IWT9</accession>
<evidence type="ECO:0000313" key="4">
    <source>
        <dbReference type="Proteomes" id="UP001501624"/>
    </source>
</evidence>
<reference evidence="4" key="1">
    <citation type="journal article" date="2019" name="Int. J. Syst. Evol. Microbiol.">
        <title>The Global Catalogue of Microorganisms (GCM) 10K type strain sequencing project: providing services to taxonomists for standard genome sequencing and annotation.</title>
        <authorList>
            <consortium name="The Broad Institute Genomics Platform"/>
            <consortium name="The Broad Institute Genome Sequencing Center for Infectious Disease"/>
            <person name="Wu L."/>
            <person name="Ma J."/>
        </authorList>
    </citation>
    <scope>NUCLEOTIDE SEQUENCE [LARGE SCALE GENOMIC DNA]</scope>
    <source>
        <strain evidence="4">JCM 17017</strain>
    </source>
</reference>
<proteinExistence type="predicted"/>
<feature type="region of interest" description="Disordered" evidence="1">
    <location>
        <begin position="61"/>
        <end position="81"/>
    </location>
</feature>
<dbReference type="Proteomes" id="UP001501624">
    <property type="component" value="Unassembled WGS sequence"/>
</dbReference>
<protein>
    <recommendedName>
        <fullName evidence="5">Secreted protein</fullName>
    </recommendedName>
</protein>
<keyword evidence="4" id="KW-1185">Reference proteome</keyword>
<gene>
    <name evidence="3" type="ORF">GCM10022380_53540</name>
</gene>
<keyword evidence="2" id="KW-0732">Signal</keyword>
<evidence type="ECO:0000256" key="2">
    <source>
        <dbReference type="SAM" id="SignalP"/>
    </source>
</evidence>
<evidence type="ECO:0000313" key="3">
    <source>
        <dbReference type="EMBL" id="GAA3828231.1"/>
    </source>
</evidence>
<comment type="caution">
    <text evidence="3">The sequence shown here is derived from an EMBL/GenBank/DDBJ whole genome shotgun (WGS) entry which is preliminary data.</text>
</comment>
<evidence type="ECO:0000256" key="1">
    <source>
        <dbReference type="SAM" id="MobiDB-lite"/>
    </source>
</evidence>
<evidence type="ECO:0008006" key="5">
    <source>
        <dbReference type="Google" id="ProtNLM"/>
    </source>
</evidence>